<dbReference type="CDD" id="cd00130">
    <property type="entry name" value="PAS"/>
    <property type="match status" value="1"/>
</dbReference>
<dbReference type="InterPro" id="IPR000014">
    <property type="entry name" value="PAS"/>
</dbReference>
<keyword evidence="4" id="KW-0812">Transmembrane</keyword>
<dbReference type="InterPro" id="IPR037522">
    <property type="entry name" value="HD_GYP_dom"/>
</dbReference>
<accession>A0A517NX14</accession>
<dbReference type="SMART" id="SM00471">
    <property type="entry name" value="HDc"/>
    <property type="match status" value="1"/>
</dbReference>
<dbReference type="PROSITE" id="PS50112">
    <property type="entry name" value="PAS"/>
    <property type="match status" value="1"/>
</dbReference>
<comment type="catalytic activity">
    <reaction evidence="2">
        <text>2 GTP = 3',3'-c-di-GMP + 2 diphosphate</text>
        <dbReference type="Rhea" id="RHEA:24898"/>
        <dbReference type="ChEBI" id="CHEBI:33019"/>
        <dbReference type="ChEBI" id="CHEBI:37565"/>
        <dbReference type="ChEBI" id="CHEBI:58805"/>
        <dbReference type="EC" id="2.7.7.65"/>
    </reaction>
</comment>
<evidence type="ECO:0000256" key="4">
    <source>
        <dbReference type="SAM" id="Phobius"/>
    </source>
</evidence>
<dbReference type="Gene3D" id="3.30.450.20">
    <property type="entry name" value="PAS domain"/>
    <property type="match status" value="1"/>
</dbReference>
<dbReference type="Gene3D" id="1.10.3210.10">
    <property type="entry name" value="Hypothetical protein af1432"/>
    <property type="match status" value="1"/>
</dbReference>
<dbReference type="FunFam" id="3.30.70.270:FF:000001">
    <property type="entry name" value="Diguanylate cyclase domain protein"/>
    <property type="match status" value="1"/>
</dbReference>
<dbReference type="InterPro" id="IPR006675">
    <property type="entry name" value="HDIG_dom"/>
</dbReference>
<dbReference type="NCBIfam" id="TIGR00277">
    <property type="entry name" value="HDIG"/>
    <property type="match status" value="1"/>
</dbReference>
<dbReference type="SUPFAM" id="SSF55073">
    <property type="entry name" value="Nucleotide cyclase"/>
    <property type="match status" value="1"/>
</dbReference>
<feature type="transmembrane region" description="Helical" evidence="4">
    <location>
        <begin position="12"/>
        <end position="31"/>
    </location>
</feature>
<dbReference type="InterPro" id="IPR000160">
    <property type="entry name" value="GGDEF_dom"/>
</dbReference>
<dbReference type="GO" id="GO:1902201">
    <property type="term" value="P:negative regulation of bacterial-type flagellum-dependent cell motility"/>
    <property type="evidence" value="ECO:0007669"/>
    <property type="project" value="TreeGrafter"/>
</dbReference>
<feature type="transmembrane region" description="Helical" evidence="4">
    <location>
        <begin position="153"/>
        <end position="173"/>
    </location>
</feature>
<proteinExistence type="predicted"/>
<dbReference type="CDD" id="cd00077">
    <property type="entry name" value="HDc"/>
    <property type="match status" value="1"/>
</dbReference>
<evidence type="ECO:0000313" key="8">
    <source>
        <dbReference type="EMBL" id="QDT11680.1"/>
    </source>
</evidence>
<dbReference type="InterPro" id="IPR050469">
    <property type="entry name" value="Diguanylate_Cyclase"/>
</dbReference>
<feature type="domain" description="PAS" evidence="5">
    <location>
        <begin position="182"/>
        <end position="226"/>
    </location>
</feature>
<dbReference type="GO" id="GO:0005886">
    <property type="term" value="C:plasma membrane"/>
    <property type="evidence" value="ECO:0007669"/>
    <property type="project" value="TreeGrafter"/>
</dbReference>
<dbReference type="Gene3D" id="3.30.70.270">
    <property type="match status" value="1"/>
</dbReference>
<evidence type="ECO:0000259" key="6">
    <source>
        <dbReference type="PROSITE" id="PS50887"/>
    </source>
</evidence>
<dbReference type="EMBL" id="CP036526">
    <property type="protein sequence ID" value="QDT11680.1"/>
    <property type="molecule type" value="Genomic_DNA"/>
</dbReference>
<dbReference type="AlphaFoldDB" id="A0A517NX14"/>
<dbReference type="RefSeq" id="WP_419189087.1">
    <property type="nucleotide sequence ID" value="NZ_CP036526.1"/>
</dbReference>
<dbReference type="InterPro" id="IPR043128">
    <property type="entry name" value="Rev_trsase/Diguanyl_cyclase"/>
</dbReference>
<dbReference type="Pfam" id="PF00990">
    <property type="entry name" value="GGDEF"/>
    <property type="match status" value="1"/>
</dbReference>
<evidence type="ECO:0000256" key="2">
    <source>
        <dbReference type="ARBA" id="ARBA00034247"/>
    </source>
</evidence>
<dbReference type="SUPFAM" id="SSF109604">
    <property type="entry name" value="HD-domain/PDEase-like"/>
    <property type="match status" value="1"/>
</dbReference>
<dbReference type="InterPro" id="IPR013767">
    <property type="entry name" value="PAS_fold"/>
</dbReference>
<dbReference type="EC" id="2.7.7.65" evidence="1"/>
<keyword evidence="4" id="KW-0472">Membrane</keyword>
<dbReference type="Pfam" id="PF13487">
    <property type="entry name" value="HD_5"/>
    <property type="match status" value="1"/>
</dbReference>
<dbReference type="InterPro" id="IPR029787">
    <property type="entry name" value="Nucleotide_cyclase"/>
</dbReference>
<dbReference type="CDD" id="cd01949">
    <property type="entry name" value="GGDEF"/>
    <property type="match status" value="1"/>
</dbReference>
<dbReference type="SUPFAM" id="SSF55785">
    <property type="entry name" value="PYP-like sensor domain (PAS domain)"/>
    <property type="match status" value="1"/>
</dbReference>
<dbReference type="PROSITE" id="PS51832">
    <property type="entry name" value="HD_GYP"/>
    <property type="match status" value="1"/>
</dbReference>
<gene>
    <name evidence="8" type="primary">pleD_2</name>
    <name evidence="8" type="ORF">K239x_36800</name>
</gene>
<keyword evidence="4" id="KW-1133">Transmembrane helix</keyword>
<feature type="domain" description="HD-GYP" evidence="7">
    <location>
        <begin position="518"/>
        <end position="713"/>
    </location>
</feature>
<keyword evidence="3" id="KW-0175">Coiled coil</keyword>
<dbReference type="Pfam" id="PF00989">
    <property type="entry name" value="PAS"/>
    <property type="match status" value="1"/>
</dbReference>
<dbReference type="GO" id="GO:0052621">
    <property type="term" value="F:diguanylate cyclase activity"/>
    <property type="evidence" value="ECO:0007669"/>
    <property type="project" value="UniProtKB-EC"/>
</dbReference>
<reference evidence="8 9" key="1">
    <citation type="submission" date="2019-02" db="EMBL/GenBank/DDBJ databases">
        <title>Deep-cultivation of Planctomycetes and their phenomic and genomic characterization uncovers novel biology.</title>
        <authorList>
            <person name="Wiegand S."/>
            <person name="Jogler M."/>
            <person name="Boedeker C."/>
            <person name="Pinto D."/>
            <person name="Vollmers J."/>
            <person name="Rivas-Marin E."/>
            <person name="Kohn T."/>
            <person name="Peeters S.H."/>
            <person name="Heuer A."/>
            <person name="Rast P."/>
            <person name="Oberbeckmann S."/>
            <person name="Bunk B."/>
            <person name="Jeske O."/>
            <person name="Meyerdierks A."/>
            <person name="Storesund J.E."/>
            <person name="Kallscheuer N."/>
            <person name="Luecker S."/>
            <person name="Lage O.M."/>
            <person name="Pohl T."/>
            <person name="Merkel B.J."/>
            <person name="Hornburger P."/>
            <person name="Mueller R.-W."/>
            <person name="Bruemmer F."/>
            <person name="Labrenz M."/>
            <person name="Spormann A.M."/>
            <person name="Op den Camp H."/>
            <person name="Overmann J."/>
            <person name="Amann R."/>
            <person name="Jetten M.S.M."/>
            <person name="Mascher T."/>
            <person name="Medema M.H."/>
            <person name="Devos D.P."/>
            <person name="Kaster A.-K."/>
            <person name="Ovreas L."/>
            <person name="Rohde M."/>
            <person name="Galperin M.Y."/>
            <person name="Jogler C."/>
        </authorList>
    </citation>
    <scope>NUCLEOTIDE SEQUENCE [LARGE SCALE GENOMIC DNA]</scope>
    <source>
        <strain evidence="8 9">K23_9</strain>
    </source>
</reference>
<evidence type="ECO:0000256" key="3">
    <source>
        <dbReference type="SAM" id="Coils"/>
    </source>
</evidence>
<dbReference type="PANTHER" id="PTHR45138">
    <property type="entry name" value="REGULATORY COMPONENTS OF SENSORY TRANSDUCTION SYSTEM"/>
    <property type="match status" value="1"/>
</dbReference>
<dbReference type="SMART" id="SM00267">
    <property type="entry name" value="GGDEF"/>
    <property type="match status" value="1"/>
</dbReference>
<feature type="coiled-coil region" evidence="3">
    <location>
        <begin position="304"/>
        <end position="334"/>
    </location>
</feature>
<organism evidence="8 9">
    <name type="scientific">Stieleria marina</name>
    <dbReference type="NCBI Taxonomy" id="1930275"/>
    <lineage>
        <taxon>Bacteria</taxon>
        <taxon>Pseudomonadati</taxon>
        <taxon>Planctomycetota</taxon>
        <taxon>Planctomycetia</taxon>
        <taxon>Pirellulales</taxon>
        <taxon>Pirellulaceae</taxon>
        <taxon>Stieleria</taxon>
    </lineage>
</organism>
<feature type="domain" description="GGDEF" evidence="6">
    <location>
        <begin position="362"/>
        <end position="494"/>
    </location>
</feature>
<dbReference type="NCBIfam" id="TIGR00254">
    <property type="entry name" value="GGDEF"/>
    <property type="match status" value="1"/>
</dbReference>
<sequence>MGKIYFTSIRLAFALVCVGASLILGGHWLGLIPDSAPVKLRARNDMTETIAINAAAHVRKNQWSDLKTTLQTHVDRSDQLISIGVRSDMGTLRIATGHHEDTWRQRDEENSRVQAYNVPITLNRRPWGQVEVCFANDQPTAMGKAMGNPVTRLLVYFFVAGLVAYTIFVTRIMRVFNSTQVVPDRVRQALDTLAEGLLILDEQEKIVLANQAFAESVGMQSSELIGATASHLPWEHIDGTPDSSYPWTMAIDQFAVKTDHLLRFNLPDGQQCIFSVNAAPLGNDASHKGTLATFRDVTHIEKHRVELESMLSMLRSSRDEVERKNAELEILATQDALTGCLNRRAFFARFDRLWEAAKKANAPLSCIMIDNDHFKNVNDTYGHQVGDEVLRRVARTIRDQHGERGLVCRYGGEEFCVVLPGCTLEQALDLANETREAIAAITFDDPAELTLTASMGVSEMCFEPVDPQEMINQADICLYTAKHRGRNCVVQFDPNTPEGEALAETTSEENASELSLDRIDIPYRAVTALVAALSYRDANTAEHSRRVAELCNRVADDILDQQQIFVLEVAALLHDIGKVGVPDHVLLKPGPLTPEEWEIMSRHDRIGVEIVASAFDCNELTNIMGSHHAFFGGVGRHEDLPQGLDIPIGGRILTICDSYDAMVSDRVYRKGCSHRDAIAELRRCAGTQFDPEMVEHFALKITHKPVSSTDSCSIRNSEAAIQIGYQVERLAEAVDSQDASSMKMLAARLSMYARNCNLEPIALQADKIEHQIDADNIQWINLLRDTYELLDICRSAQSEILNETLEGAHNAMQK</sequence>
<evidence type="ECO:0000256" key="1">
    <source>
        <dbReference type="ARBA" id="ARBA00012528"/>
    </source>
</evidence>
<dbReference type="PROSITE" id="PS50887">
    <property type="entry name" value="GGDEF"/>
    <property type="match status" value="1"/>
</dbReference>
<dbReference type="Proteomes" id="UP000319817">
    <property type="component" value="Chromosome"/>
</dbReference>
<dbReference type="GO" id="GO:0006355">
    <property type="term" value="P:regulation of DNA-templated transcription"/>
    <property type="evidence" value="ECO:0007669"/>
    <property type="project" value="InterPro"/>
</dbReference>
<evidence type="ECO:0000259" key="5">
    <source>
        <dbReference type="PROSITE" id="PS50112"/>
    </source>
</evidence>
<evidence type="ECO:0000313" key="9">
    <source>
        <dbReference type="Proteomes" id="UP000319817"/>
    </source>
</evidence>
<evidence type="ECO:0000259" key="7">
    <source>
        <dbReference type="PROSITE" id="PS51832"/>
    </source>
</evidence>
<dbReference type="InterPro" id="IPR035965">
    <property type="entry name" value="PAS-like_dom_sf"/>
</dbReference>
<dbReference type="NCBIfam" id="TIGR00229">
    <property type="entry name" value="sensory_box"/>
    <property type="match status" value="1"/>
</dbReference>
<keyword evidence="9" id="KW-1185">Reference proteome</keyword>
<dbReference type="GO" id="GO:0043709">
    <property type="term" value="P:cell adhesion involved in single-species biofilm formation"/>
    <property type="evidence" value="ECO:0007669"/>
    <property type="project" value="TreeGrafter"/>
</dbReference>
<name>A0A517NX14_9BACT</name>
<dbReference type="InterPro" id="IPR003607">
    <property type="entry name" value="HD/PDEase_dom"/>
</dbReference>
<protein>
    <recommendedName>
        <fullName evidence="1">diguanylate cyclase</fullName>
        <ecNumber evidence="1">2.7.7.65</ecNumber>
    </recommendedName>
</protein>
<dbReference type="PANTHER" id="PTHR45138:SF9">
    <property type="entry name" value="DIGUANYLATE CYCLASE DGCM-RELATED"/>
    <property type="match status" value="1"/>
</dbReference>